<dbReference type="SUPFAM" id="SSF53613">
    <property type="entry name" value="Ribokinase-like"/>
    <property type="match status" value="1"/>
</dbReference>
<evidence type="ECO:0000256" key="1">
    <source>
        <dbReference type="ARBA" id="ARBA00010688"/>
    </source>
</evidence>
<dbReference type="Proteomes" id="UP000298652">
    <property type="component" value="Chromosome 9"/>
</dbReference>
<evidence type="ECO:0000259" key="11">
    <source>
        <dbReference type="Pfam" id="PF00294"/>
    </source>
</evidence>
<sequence>MPLAAEPDDAREEMENHQQLPTTAKGAPALEGLVVGSYCHDVLIRGGRVVGETLGGAAAFVSNVLDAASPREEEEQGEAPFVVVSKVGHDFAYASAPGPARRPPLLCASPTTSFHAQFSDAASSAHAPDRELRRVRACDPIYPADLPDRRFAYGLAVGVAGEVLPETLERMIRLCRAVLVDAQALIRAFDGDGAVGHVALEDTPYARLLPRVAFLKASSEEAPYVGLETARRRCCVIVTDGRDGCRLYWDGGEARVVPFPAVQVDPTGAGDSFLAGFAAGLLWGLSATDAALLGNFFGAAAVSQAVKEILEEKTTKRSSPCINGTTFTLERSNVHDELHAALQEAARLMSEQQQADPANGNGGDICST</sequence>
<accession>A0A4U6SRQ5</accession>
<keyword evidence="5" id="KW-0067">ATP-binding</keyword>
<dbReference type="GO" id="GO:0010264">
    <property type="term" value="P:myo-inositol hexakisphosphate biosynthetic process"/>
    <property type="evidence" value="ECO:0007669"/>
    <property type="project" value="TreeGrafter"/>
</dbReference>
<evidence type="ECO:0000256" key="6">
    <source>
        <dbReference type="ARBA" id="ARBA00050311"/>
    </source>
</evidence>
<evidence type="ECO:0000256" key="5">
    <source>
        <dbReference type="ARBA" id="ARBA00022840"/>
    </source>
</evidence>
<evidence type="ECO:0000256" key="4">
    <source>
        <dbReference type="ARBA" id="ARBA00022777"/>
    </source>
</evidence>
<dbReference type="InterPro" id="IPR050306">
    <property type="entry name" value="PfkB_Carbo_kinase"/>
</dbReference>
<keyword evidence="2" id="KW-0808">Transferase</keyword>
<comment type="similarity">
    <text evidence="1">Belongs to the carbohydrate kinase PfkB family.</text>
</comment>
<dbReference type="PROSITE" id="PS00584">
    <property type="entry name" value="PFKB_KINASES_2"/>
    <property type="match status" value="1"/>
</dbReference>
<evidence type="ECO:0000256" key="2">
    <source>
        <dbReference type="ARBA" id="ARBA00022679"/>
    </source>
</evidence>
<evidence type="ECO:0000313" key="12">
    <source>
        <dbReference type="EMBL" id="TKV91467.1"/>
    </source>
</evidence>
<dbReference type="InterPro" id="IPR029056">
    <property type="entry name" value="Ribokinase-like"/>
</dbReference>
<dbReference type="Gene3D" id="3.40.1190.20">
    <property type="match status" value="1"/>
</dbReference>
<keyword evidence="13" id="KW-1185">Reference proteome</keyword>
<evidence type="ECO:0000256" key="3">
    <source>
        <dbReference type="ARBA" id="ARBA00022741"/>
    </source>
</evidence>
<feature type="region of interest" description="Disordered" evidence="10">
    <location>
        <begin position="349"/>
        <end position="368"/>
    </location>
</feature>
<dbReference type="EC" id="2.7.1.64" evidence="7"/>
<gene>
    <name evidence="12" type="ORF">SEVIR_9G098700v2</name>
</gene>
<dbReference type="PANTHER" id="PTHR43085:SF13">
    <property type="entry name" value="INOSITOL 3-KINASE"/>
    <property type="match status" value="1"/>
</dbReference>
<evidence type="ECO:0000313" key="13">
    <source>
        <dbReference type="Proteomes" id="UP000298652"/>
    </source>
</evidence>
<comment type="catalytic activity">
    <reaction evidence="6">
        <text>myo-inositol + ATP = 1D-myo-inositol 3-phosphate + ADP + H(+)</text>
        <dbReference type="Rhea" id="RHEA:21804"/>
        <dbReference type="ChEBI" id="CHEBI:15378"/>
        <dbReference type="ChEBI" id="CHEBI:17268"/>
        <dbReference type="ChEBI" id="CHEBI:30616"/>
        <dbReference type="ChEBI" id="CHEBI:58401"/>
        <dbReference type="ChEBI" id="CHEBI:456216"/>
        <dbReference type="EC" id="2.7.1.64"/>
    </reaction>
</comment>
<keyword evidence="4" id="KW-0418">Kinase</keyword>
<feature type="region of interest" description="Disordered" evidence="10">
    <location>
        <begin position="1"/>
        <end position="22"/>
    </location>
</feature>
<feature type="compositionally biased region" description="Acidic residues" evidence="10">
    <location>
        <begin position="1"/>
        <end position="12"/>
    </location>
</feature>
<feature type="domain" description="Carbohydrate kinase PfkB" evidence="11">
    <location>
        <begin position="235"/>
        <end position="304"/>
    </location>
</feature>
<name>A0A4U6SRQ5_SETVI</name>
<reference evidence="12" key="1">
    <citation type="submission" date="2019-03" db="EMBL/GenBank/DDBJ databases">
        <title>WGS assembly of Setaria viridis.</title>
        <authorList>
            <person name="Huang P."/>
            <person name="Jenkins J."/>
            <person name="Grimwood J."/>
            <person name="Barry K."/>
            <person name="Healey A."/>
            <person name="Mamidi S."/>
            <person name="Sreedasyam A."/>
            <person name="Shu S."/>
            <person name="Feldman M."/>
            <person name="Wu J."/>
            <person name="Yu Y."/>
            <person name="Chen C."/>
            <person name="Johnson J."/>
            <person name="Rokhsar D."/>
            <person name="Baxter I."/>
            <person name="Schmutz J."/>
            <person name="Brutnell T."/>
            <person name="Kellogg E."/>
        </authorList>
    </citation>
    <scope>NUCLEOTIDE SEQUENCE [LARGE SCALE GENOMIC DNA]</scope>
</reference>
<organism evidence="12 13">
    <name type="scientific">Setaria viridis</name>
    <name type="common">Green bristlegrass</name>
    <name type="synonym">Setaria italica subsp. viridis</name>
    <dbReference type="NCBI Taxonomy" id="4556"/>
    <lineage>
        <taxon>Eukaryota</taxon>
        <taxon>Viridiplantae</taxon>
        <taxon>Streptophyta</taxon>
        <taxon>Embryophyta</taxon>
        <taxon>Tracheophyta</taxon>
        <taxon>Spermatophyta</taxon>
        <taxon>Magnoliopsida</taxon>
        <taxon>Liliopsida</taxon>
        <taxon>Poales</taxon>
        <taxon>Poaceae</taxon>
        <taxon>PACMAD clade</taxon>
        <taxon>Panicoideae</taxon>
        <taxon>Panicodae</taxon>
        <taxon>Paniceae</taxon>
        <taxon>Cenchrinae</taxon>
        <taxon>Setaria</taxon>
    </lineage>
</organism>
<evidence type="ECO:0000256" key="7">
    <source>
        <dbReference type="ARBA" id="ARBA00066381"/>
    </source>
</evidence>
<dbReference type="Gramene" id="TKV91467">
    <property type="protein sequence ID" value="TKV91467"/>
    <property type="gene ID" value="SEVIR_9G098700v2"/>
</dbReference>
<protein>
    <recommendedName>
        <fullName evidence="8">Inositol 3-kinase</fullName>
        <ecNumber evidence="7">2.7.1.64</ecNumber>
    </recommendedName>
    <alternativeName>
        <fullName evidence="9">Myo-inositol kinase</fullName>
    </alternativeName>
</protein>
<proteinExistence type="inferred from homology"/>
<dbReference type="Pfam" id="PF00294">
    <property type="entry name" value="PfkB"/>
    <property type="match status" value="1"/>
</dbReference>
<evidence type="ECO:0000256" key="8">
    <source>
        <dbReference type="ARBA" id="ARBA00071684"/>
    </source>
</evidence>
<dbReference type="FunFam" id="3.40.1190.20:FF:000026">
    <property type="entry name" value="Inositol 3-kinase"/>
    <property type="match status" value="1"/>
</dbReference>
<dbReference type="InterPro" id="IPR002173">
    <property type="entry name" value="Carboh/pur_kinase_PfkB_CS"/>
</dbReference>
<evidence type="ECO:0000256" key="10">
    <source>
        <dbReference type="SAM" id="MobiDB-lite"/>
    </source>
</evidence>
<dbReference type="InterPro" id="IPR011611">
    <property type="entry name" value="PfkB_dom"/>
</dbReference>
<dbReference type="AlphaFoldDB" id="A0A4U6SRQ5"/>
<dbReference type="EMBL" id="CM016560">
    <property type="protein sequence ID" value="TKV91467.1"/>
    <property type="molecule type" value="Genomic_DNA"/>
</dbReference>
<dbReference type="GO" id="GO:0005524">
    <property type="term" value="F:ATP binding"/>
    <property type="evidence" value="ECO:0007669"/>
    <property type="project" value="UniProtKB-KW"/>
</dbReference>
<dbReference type="GO" id="GO:0019140">
    <property type="term" value="F:inositol 3-kinase activity"/>
    <property type="evidence" value="ECO:0007669"/>
    <property type="project" value="UniProtKB-EC"/>
</dbReference>
<keyword evidence="3" id="KW-0547">Nucleotide-binding</keyword>
<dbReference type="PANTHER" id="PTHR43085">
    <property type="entry name" value="HEXOKINASE FAMILY MEMBER"/>
    <property type="match status" value="1"/>
</dbReference>
<evidence type="ECO:0000256" key="9">
    <source>
        <dbReference type="ARBA" id="ARBA00077001"/>
    </source>
</evidence>